<gene>
    <name evidence="2" type="ORF">BaRGS_00002890</name>
</gene>
<name>A0ABD0M1L1_9CAEN</name>
<feature type="region of interest" description="Disordered" evidence="1">
    <location>
        <begin position="1"/>
        <end position="21"/>
    </location>
</feature>
<organism evidence="2 3">
    <name type="scientific">Batillaria attramentaria</name>
    <dbReference type="NCBI Taxonomy" id="370345"/>
    <lineage>
        <taxon>Eukaryota</taxon>
        <taxon>Metazoa</taxon>
        <taxon>Spiralia</taxon>
        <taxon>Lophotrochozoa</taxon>
        <taxon>Mollusca</taxon>
        <taxon>Gastropoda</taxon>
        <taxon>Caenogastropoda</taxon>
        <taxon>Sorbeoconcha</taxon>
        <taxon>Cerithioidea</taxon>
        <taxon>Batillariidae</taxon>
        <taxon>Batillaria</taxon>
    </lineage>
</organism>
<evidence type="ECO:0000256" key="1">
    <source>
        <dbReference type="SAM" id="MobiDB-lite"/>
    </source>
</evidence>
<sequence>MILSTDSRHPLIGPETSHGINQVRPAVEPAGSRHGVSRGVSLENLSEAVRFRSAGPVISGSKRLSHSPEPEVMLLTFQQLSRANSLSPAINDVATPLTIRN</sequence>
<keyword evidence="3" id="KW-1185">Reference proteome</keyword>
<dbReference type="Proteomes" id="UP001519460">
    <property type="component" value="Unassembled WGS sequence"/>
</dbReference>
<evidence type="ECO:0000313" key="3">
    <source>
        <dbReference type="Proteomes" id="UP001519460"/>
    </source>
</evidence>
<reference evidence="2 3" key="1">
    <citation type="journal article" date="2023" name="Sci. Data">
        <title>Genome assembly of the Korean intertidal mud-creeper Batillaria attramentaria.</title>
        <authorList>
            <person name="Patra A.K."/>
            <person name="Ho P.T."/>
            <person name="Jun S."/>
            <person name="Lee S.J."/>
            <person name="Kim Y."/>
            <person name="Won Y.J."/>
        </authorList>
    </citation>
    <scope>NUCLEOTIDE SEQUENCE [LARGE SCALE GENOMIC DNA]</scope>
    <source>
        <strain evidence="2">Wonlab-2016</strain>
    </source>
</reference>
<proteinExistence type="predicted"/>
<dbReference type="EMBL" id="JACVVK020000009">
    <property type="protein sequence ID" value="KAK7505619.1"/>
    <property type="molecule type" value="Genomic_DNA"/>
</dbReference>
<evidence type="ECO:0000313" key="2">
    <source>
        <dbReference type="EMBL" id="KAK7505619.1"/>
    </source>
</evidence>
<accession>A0ABD0M1L1</accession>
<comment type="caution">
    <text evidence="2">The sequence shown here is derived from an EMBL/GenBank/DDBJ whole genome shotgun (WGS) entry which is preliminary data.</text>
</comment>
<dbReference type="AlphaFoldDB" id="A0ABD0M1L1"/>
<protein>
    <submittedName>
        <fullName evidence="2">Uncharacterized protein</fullName>
    </submittedName>
</protein>